<comment type="function">
    <text evidence="4">Catalyzes the reduction of fatty acyl-CoA to fatty alcohols.</text>
</comment>
<protein>
    <recommendedName>
        <fullName evidence="4">Fatty acyl-CoA reductase</fullName>
        <ecNumber evidence="4">1.2.1.84</ecNumber>
    </recommendedName>
</protein>
<evidence type="ECO:0000256" key="4">
    <source>
        <dbReference type="RuleBase" id="RU363097"/>
    </source>
</evidence>
<dbReference type="GO" id="GO:0080019">
    <property type="term" value="F:alcohol-forming very long-chain fatty acyl-CoA reductase activity"/>
    <property type="evidence" value="ECO:0007669"/>
    <property type="project" value="InterPro"/>
</dbReference>
<dbReference type="PANTHER" id="PTHR11011">
    <property type="entry name" value="MALE STERILITY PROTEIN 2-RELATED"/>
    <property type="match status" value="1"/>
</dbReference>
<dbReference type="AlphaFoldDB" id="A0AAD3SCY9"/>
<evidence type="ECO:0000313" key="8">
    <source>
        <dbReference type="Proteomes" id="UP001279734"/>
    </source>
</evidence>
<dbReference type="Gene3D" id="3.40.50.720">
    <property type="entry name" value="NAD(P)-binding Rossmann-like Domain"/>
    <property type="match status" value="1"/>
</dbReference>
<dbReference type="InterPro" id="IPR033640">
    <property type="entry name" value="FAR_C"/>
</dbReference>
<evidence type="ECO:0000256" key="3">
    <source>
        <dbReference type="ARBA" id="ARBA00023098"/>
    </source>
</evidence>
<dbReference type="Pfam" id="PF03015">
    <property type="entry name" value="Sterile"/>
    <property type="match status" value="1"/>
</dbReference>
<dbReference type="CDD" id="cd05236">
    <property type="entry name" value="FAR-N_SDR_e"/>
    <property type="match status" value="1"/>
</dbReference>
<evidence type="ECO:0000256" key="1">
    <source>
        <dbReference type="ARBA" id="ARBA00005928"/>
    </source>
</evidence>
<keyword evidence="8" id="KW-1185">Reference proteome</keyword>
<gene>
    <name evidence="7" type="ORF">Nepgr_010336</name>
</gene>
<name>A0AAD3SCY9_NEPGR</name>
<keyword evidence="4" id="KW-0521">NADP</keyword>
<dbReference type="EC" id="1.2.1.84" evidence="4"/>
<dbReference type="InterPro" id="IPR026055">
    <property type="entry name" value="FAR"/>
</dbReference>
<evidence type="ECO:0000259" key="5">
    <source>
        <dbReference type="Pfam" id="PF03015"/>
    </source>
</evidence>
<evidence type="ECO:0000259" key="6">
    <source>
        <dbReference type="Pfam" id="PF07993"/>
    </source>
</evidence>
<feature type="domain" description="Fatty acyl-CoA reductase C-terminal" evidence="5">
    <location>
        <begin position="317"/>
        <end position="414"/>
    </location>
</feature>
<dbReference type="InterPro" id="IPR013120">
    <property type="entry name" value="FAR_NAD-bd"/>
</dbReference>
<dbReference type="PANTHER" id="PTHR11011:SF99">
    <property type="entry name" value="FATTY ACYL-COA REDUCTASE 3"/>
    <property type="match status" value="1"/>
</dbReference>
<dbReference type="InterPro" id="IPR036291">
    <property type="entry name" value="NAD(P)-bd_dom_sf"/>
</dbReference>
<dbReference type="CDD" id="cd09071">
    <property type="entry name" value="FAR_C"/>
    <property type="match status" value="1"/>
</dbReference>
<keyword evidence="4" id="KW-0560">Oxidoreductase</keyword>
<dbReference type="GO" id="GO:0035336">
    <property type="term" value="P:long-chain fatty-acyl-CoA metabolic process"/>
    <property type="evidence" value="ECO:0007669"/>
    <property type="project" value="TreeGrafter"/>
</dbReference>
<comment type="catalytic activity">
    <reaction evidence="4">
        <text>a long-chain fatty acyl-CoA + 2 NADPH + 2 H(+) = a long-chain primary fatty alcohol + 2 NADP(+) + CoA</text>
        <dbReference type="Rhea" id="RHEA:52716"/>
        <dbReference type="ChEBI" id="CHEBI:15378"/>
        <dbReference type="ChEBI" id="CHEBI:57287"/>
        <dbReference type="ChEBI" id="CHEBI:57783"/>
        <dbReference type="ChEBI" id="CHEBI:58349"/>
        <dbReference type="ChEBI" id="CHEBI:77396"/>
        <dbReference type="ChEBI" id="CHEBI:83139"/>
        <dbReference type="EC" id="1.2.1.84"/>
    </reaction>
</comment>
<dbReference type="Pfam" id="PF07993">
    <property type="entry name" value="NAD_binding_4"/>
    <property type="match status" value="1"/>
</dbReference>
<keyword evidence="3 4" id="KW-0443">Lipid metabolism</keyword>
<evidence type="ECO:0000256" key="2">
    <source>
        <dbReference type="ARBA" id="ARBA00022516"/>
    </source>
</evidence>
<dbReference type="GO" id="GO:0010345">
    <property type="term" value="P:suberin biosynthetic process"/>
    <property type="evidence" value="ECO:0007669"/>
    <property type="project" value="TreeGrafter"/>
</dbReference>
<dbReference type="SUPFAM" id="SSF51735">
    <property type="entry name" value="NAD(P)-binding Rossmann-fold domains"/>
    <property type="match status" value="1"/>
</dbReference>
<comment type="similarity">
    <text evidence="1 4">Belongs to the fatty acyl-CoA reductase family.</text>
</comment>
<comment type="caution">
    <text evidence="7">The sequence shown here is derived from an EMBL/GenBank/DDBJ whole genome shotgun (WGS) entry which is preliminary data.</text>
</comment>
<dbReference type="Proteomes" id="UP001279734">
    <property type="component" value="Unassembled WGS sequence"/>
</dbReference>
<dbReference type="EMBL" id="BSYO01000008">
    <property type="protein sequence ID" value="GMH08496.1"/>
    <property type="molecule type" value="Genomic_DNA"/>
</dbReference>
<keyword evidence="2 4" id="KW-0444">Lipid biosynthesis</keyword>
<reference evidence="7" key="1">
    <citation type="submission" date="2023-05" db="EMBL/GenBank/DDBJ databases">
        <title>Nepenthes gracilis genome sequencing.</title>
        <authorList>
            <person name="Fukushima K."/>
        </authorList>
    </citation>
    <scope>NUCLEOTIDE SEQUENCE</scope>
    <source>
        <strain evidence="7">SING2019-196</strain>
    </source>
</reference>
<feature type="domain" description="Thioester reductase (TE)" evidence="6">
    <location>
        <begin position="8"/>
        <end position="241"/>
    </location>
</feature>
<accession>A0AAD3SCY9</accession>
<proteinExistence type="inferred from homology"/>
<organism evidence="7 8">
    <name type="scientific">Nepenthes gracilis</name>
    <name type="common">Slender pitcher plant</name>
    <dbReference type="NCBI Taxonomy" id="150966"/>
    <lineage>
        <taxon>Eukaryota</taxon>
        <taxon>Viridiplantae</taxon>
        <taxon>Streptophyta</taxon>
        <taxon>Embryophyta</taxon>
        <taxon>Tracheophyta</taxon>
        <taxon>Spermatophyta</taxon>
        <taxon>Magnoliopsida</taxon>
        <taxon>eudicotyledons</taxon>
        <taxon>Gunneridae</taxon>
        <taxon>Pentapetalae</taxon>
        <taxon>Caryophyllales</taxon>
        <taxon>Nepenthaceae</taxon>
        <taxon>Nepenthes</taxon>
    </lineage>
</organism>
<sequence>MGADFTSFISNKVAVAPGDVSCEDLAIQDANLKEEMWREIDVIVNLAATTRFDERYDISLNINTFGAKYVLDFAKKCSHIKTLVQVSTAYVSGERIGLLLEEPYHVGATLLGLDIEEEKRLLHQKLDQLHAVAATDDSIKLAMKDLGIQRARKYGWPNVYVFTKALGEMILLQSNDDIPLVIIRPTIITSTYKEPFPGWIEGFRTLDSVIAAYGKGRLTHMPCDTETILDLIPADMVVNAIITAMVAHANQHSVDTMIYGVGSSMKNPPKITLIANLAYRYFTKHPIINGEGNPIIVSKPKPLSSMASFRRYIAMHYLLPLKVLELTNIAFCQRFRGTYMKLRKKFDSLMRYIDIYLPYLFFKGIYDDINTEKLWAAAREGGVETDVFYFDPKVIDWEDYLMNTHFSGVVKYALR</sequence>
<evidence type="ECO:0000313" key="7">
    <source>
        <dbReference type="EMBL" id="GMH08496.1"/>
    </source>
</evidence>
<dbReference type="GO" id="GO:0102965">
    <property type="term" value="F:alcohol-forming long-chain fatty acyl-CoA reductase activity"/>
    <property type="evidence" value="ECO:0007669"/>
    <property type="project" value="UniProtKB-EC"/>
</dbReference>